<dbReference type="EMBL" id="CP011043">
    <property type="protein sequence ID" value="AJW80176.1"/>
    <property type="molecule type" value="Genomic_DNA"/>
</dbReference>
<keyword evidence="1" id="KW-1133">Transmembrane helix</keyword>
<dbReference type="OrthoDB" id="9983660at2"/>
<evidence type="ECO:0000313" key="2">
    <source>
        <dbReference type="EMBL" id="AJW80176.1"/>
    </source>
</evidence>
<organism evidence="2 4">
    <name type="scientific">Clavibacter michiganensis subsp. insidiosus</name>
    <dbReference type="NCBI Taxonomy" id="33014"/>
    <lineage>
        <taxon>Bacteria</taxon>
        <taxon>Bacillati</taxon>
        <taxon>Actinomycetota</taxon>
        <taxon>Actinomycetes</taxon>
        <taxon>Micrococcales</taxon>
        <taxon>Microbacteriaceae</taxon>
        <taxon>Clavibacter</taxon>
    </lineage>
</organism>
<evidence type="ECO:0000313" key="5">
    <source>
        <dbReference type="Proteomes" id="UP000266634"/>
    </source>
</evidence>
<evidence type="ECO:0000313" key="3">
    <source>
        <dbReference type="EMBL" id="RIJ43702.1"/>
    </source>
</evidence>
<feature type="transmembrane region" description="Helical" evidence="1">
    <location>
        <begin position="21"/>
        <end position="42"/>
    </location>
</feature>
<evidence type="ECO:0000313" key="4">
    <source>
        <dbReference type="Proteomes" id="UP000032604"/>
    </source>
</evidence>
<feature type="transmembrane region" description="Helical" evidence="1">
    <location>
        <begin position="95"/>
        <end position="119"/>
    </location>
</feature>
<dbReference type="PATRIC" id="fig|33014.5.peg.3007"/>
<dbReference type="Proteomes" id="UP000032604">
    <property type="component" value="Chromosome"/>
</dbReference>
<reference evidence="2 4" key="1">
    <citation type="journal article" date="2015" name="Genome Announc.">
        <title>Complete Genome Sequence of Clavibacter michiganensis subsp. insidiosus R1-1 Using PacBio Single-Molecule Real-Time Technology.</title>
        <authorList>
            <person name="Lu Y."/>
            <person name="Samac D.A."/>
            <person name="Glazebrook J."/>
            <person name="Ishimaru C.A."/>
        </authorList>
    </citation>
    <scope>NUCLEOTIDE SEQUENCE [LARGE SCALE GENOMIC DNA]</scope>
    <source>
        <strain evidence="2 4">R1-1</strain>
    </source>
</reference>
<sequence>MVTVSTPTLHDRLAGAPALGLLVKLVALIALVVGLVVMSPTAQGWGESLGTPHVHSADDLHAHGTGHGVADSRSDVAVEPAFVTEAAASDAFSSAALGGVVLAASASMMLLAALGIAILRALRSAPHVDDPLSRRLLPRIAAAAAWPPSPPTPTALSVFRI</sequence>
<keyword evidence="1" id="KW-0812">Transmembrane</keyword>
<dbReference type="Proteomes" id="UP000266634">
    <property type="component" value="Unassembled WGS sequence"/>
</dbReference>
<protein>
    <submittedName>
        <fullName evidence="2">Uncharacterized protein</fullName>
    </submittedName>
</protein>
<name>A0A0D5CKK6_9MICO</name>
<dbReference type="RefSeq" id="WP_045529907.1">
    <property type="nucleotide sequence ID" value="NZ_CP011043.1"/>
</dbReference>
<gene>
    <name evidence="3" type="ORF">DZF93_05605</name>
    <name evidence="2" type="ORF">VO01_14585</name>
</gene>
<keyword evidence="1" id="KW-0472">Membrane</keyword>
<proteinExistence type="predicted"/>
<dbReference type="AlphaFoldDB" id="A0A0D5CKK6"/>
<accession>A0A0D5CKK6</accession>
<dbReference type="EMBL" id="QWEA01000147">
    <property type="protein sequence ID" value="RIJ43702.1"/>
    <property type="molecule type" value="Genomic_DNA"/>
</dbReference>
<reference evidence="3 5" key="2">
    <citation type="submission" date="2018-08" db="EMBL/GenBank/DDBJ databases">
        <title>Genome Sequence of Clavibacter michiganensis Subspecies type strains, and the Atypical Peach-Colored Strains Isolated from Tomato.</title>
        <authorList>
            <person name="Osdaghi E."/>
            <person name="Portier P."/>
            <person name="Briand M."/>
            <person name="Jacques M.-A."/>
        </authorList>
    </citation>
    <scope>NUCLEOTIDE SEQUENCE [LARGE SCALE GENOMIC DNA]</scope>
    <source>
        <strain evidence="3 5">CFBP 6488</strain>
    </source>
</reference>
<evidence type="ECO:0000256" key="1">
    <source>
        <dbReference type="SAM" id="Phobius"/>
    </source>
</evidence>
<dbReference type="HOGENOM" id="CLU_1640798_0_0_11"/>
<dbReference type="KEGG" id="cmh:VO01_14585"/>